<accession>A0A1I8H7H6</accession>
<proteinExistence type="predicted"/>
<dbReference type="Proteomes" id="UP000095280">
    <property type="component" value="Unplaced"/>
</dbReference>
<feature type="compositionally biased region" description="Acidic residues" evidence="1">
    <location>
        <begin position="297"/>
        <end position="306"/>
    </location>
</feature>
<feature type="region of interest" description="Disordered" evidence="1">
    <location>
        <begin position="137"/>
        <end position="158"/>
    </location>
</feature>
<organism evidence="2 3">
    <name type="scientific">Macrostomum lignano</name>
    <dbReference type="NCBI Taxonomy" id="282301"/>
    <lineage>
        <taxon>Eukaryota</taxon>
        <taxon>Metazoa</taxon>
        <taxon>Spiralia</taxon>
        <taxon>Lophotrochozoa</taxon>
        <taxon>Platyhelminthes</taxon>
        <taxon>Rhabditophora</taxon>
        <taxon>Macrostomorpha</taxon>
        <taxon>Macrostomida</taxon>
        <taxon>Macrostomidae</taxon>
        <taxon>Macrostomum</taxon>
    </lineage>
</organism>
<reference evidence="3" key="1">
    <citation type="submission" date="2016-11" db="UniProtKB">
        <authorList>
            <consortium name="WormBaseParasite"/>
        </authorList>
    </citation>
    <scope>IDENTIFICATION</scope>
</reference>
<protein>
    <submittedName>
        <fullName evidence="3">VWFD domain-containing protein</fullName>
    </submittedName>
</protein>
<dbReference type="AlphaFoldDB" id="A0A1I8H7H6"/>
<evidence type="ECO:0000256" key="1">
    <source>
        <dbReference type="SAM" id="MobiDB-lite"/>
    </source>
</evidence>
<dbReference type="WBParaSite" id="maker-uti_cns_0004644-snap-gene-0.2-mRNA-1">
    <property type="protein sequence ID" value="maker-uti_cns_0004644-snap-gene-0.2-mRNA-1"/>
    <property type="gene ID" value="maker-uti_cns_0004644-snap-gene-0.2"/>
</dbReference>
<feature type="region of interest" description="Disordered" evidence="1">
    <location>
        <begin position="237"/>
        <end position="265"/>
    </location>
</feature>
<evidence type="ECO:0000313" key="2">
    <source>
        <dbReference type="Proteomes" id="UP000095280"/>
    </source>
</evidence>
<evidence type="ECO:0000313" key="3">
    <source>
        <dbReference type="WBParaSite" id="maker-uti_cns_0004644-snap-gene-0.2-mRNA-1"/>
    </source>
</evidence>
<keyword evidence="2" id="KW-1185">Reference proteome</keyword>
<sequence>AAILLTGALATEFLEIDAPFCIRPEFVDNRADATSKIECAGQCDATPDCQAASLADAPGSCSKYVRDCDCTRRAAVLMKRQPGVPPGALCPTGYADDYCGAKTSNVAKTLIDSEPGFTIMADVTDMNEIIHLESIFTRGQPQEGAAGRTQPPGSEEPAGGWIWDSCRLSISADLWMENQPNNAGKIENATVSGAGIVGINDGRSVQISLVNSYNGTLADMEQQLELSDLDQATVTSSSSQLETVQPFTIEDSPPLEPGSTLLQPDSGTMMCASRASPQPVGRCYRNVAVKRKNPQEPETEGVEEDSAPAMRSTDEENDTSATEGPSTDGGMEGDSSEFGVGEQTDSVGNAEKPATQRQPSWISAPRALLKTMRRMFAGVTNDSDALLRDGGRHDDKSASTPHPVTGELVKEGVIIGDVDIFAPRMQREFILPVKDSLIEAFLKEPGVFRAICYRTRCQVEVTRRLLNRKLCIGGRWHKYMIIRIVGPTFKCIENCDTLLQKAVPSYKWRKTYHTAAVCRMYLREDVPDNAELYFGYQRTGGSSHRFGALKLESPYRQTATRTVGNSPWKFGLFKVGKLTFSAPAVKLCMKHVYPSLGYQTTSNLEPEYQGVNAVERITALHDQFQMGRQSALALKRALTIPVCR</sequence>
<feature type="region of interest" description="Disordered" evidence="1">
    <location>
        <begin position="286"/>
        <end position="363"/>
    </location>
</feature>
<feature type="compositionally biased region" description="Polar residues" evidence="1">
    <location>
        <begin position="237"/>
        <end position="246"/>
    </location>
</feature>
<name>A0A1I8H7H6_9PLAT</name>